<sequence>MTLYGRNGKNKEWRRPACCSPPLSAPPVQSCTLKSDDKYERVQEKLVWYLEGFRFDPSRRGVLAVHASRQNSLETRGPKKWLCSFEHSTFTLITFDLVQRNLTQPALKQDF</sequence>
<evidence type="ECO:0000313" key="1">
    <source>
        <dbReference type="EMBL" id="KAF6721440.1"/>
    </source>
</evidence>
<dbReference type="AlphaFoldDB" id="A0A834C6N4"/>
<dbReference type="Proteomes" id="UP000646548">
    <property type="component" value="Unassembled WGS sequence"/>
</dbReference>
<organism evidence="1 2">
    <name type="scientific">Oryzias melastigma</name>
    <name type="common">Marine medaka</name>
    <dbReference type="NCBI Taxonomy" id="30732"/>
    <lineage>
        <taxon>Eukaryota</taxon>
        <taxon>Metazoa</taxon>
        <taxon>Chordata</taxon>
        <taxon>Craniata</taxon>
        <taxon>Vertebrata</taxon>
        <taxon>Euteleostomi</taxon>
        <taxon>Actinopterygii</taxon>
        <taxon>Neopterygii</taxon>
        <taxon>Teleostei</taxon>
        <taxon>Neoteleostei</taxon>
        <taxon>Acanthomorphata</taxon>
        <taxon>Ovalentaria</taxon>
        <taxon>Atherinomorphae</taxon>
        <taxon>Beloniformes</taxon>
        <taxon>Adrianichthyidae</taxon>
        <taxon>Oryziinae</taxon>
        <taxon>Oryzias</taxon>
    </lineage>
</organism>
<accession>A0A834C6N4</accession>
<proteinExistence type="predicted"/>
<reference evidence="1" key="1">
    <citation type="journal article" name="BMC Genomics">
        <title>Long-read sequencing and de novo genome assembly of marine medaka (Oryzias melastigma).</title>
        <authorList>
            <person name="Liang P."/>
            <person name="Saqib H.S.A."/>
            <person name="Ni X."/>
            <person name="Shen Y."/>
        </authorList>
    </citation>
    <scope>NUCLEOTIDE SEQUENCE</scope>
    <source>
        <strain evidence="1">Bigg-433</strain>
    </source>
</reference>
<protein>
    <submittedName>
        <fullName evidence="1">Uncharacterized protein</fullName>
    </submittedName>
</protein>
<gene>
    <name evidence="1" type="ORF">FQA47_014672</name>
</gene>
<name>A0A834C6N4_ORYME</name>
<dbReference type="EMBL" id="WKFB01000490">
    <property type="protein sequence ID" value="KAF6721440.1"/>
    <property type="molecule type" value="Genomic_DNA"/>
</dbReference>
<comment type="caution">
    <text evidence="1">The sequence shown here is derived from an EMBL/GenBank/DDBJ whole genome shotgun (WGS) entry which is preliminary data.</text>
</comment>
<evidence type="ECO:0000313" key="2">
    <source>
        <dbReference type="Proteomes" id="UP000646548"/>
    </source>
</evidence>